<protein>
    <submittedName>
        <fullName evidence="1">Uncharacterized protein</fullName>
    </submittedName>
</protein>
<evidence type="ECO:0000313" key="1">
    <source>
        <dbReference type="EMBL" id="KPX40871.1"/>
    </source>
</evidence>
<sequence length="195" mass="20760">MSFESMMLDTIELLKKNGSRTPGIKGSVQKGKITTFDSSLQIEPHDLFIRKASNGTEETYEVIDPVFHEAFHGIPASYEIEVRKLGVPEAKQHVQSITFNVTGAGARINSNSTDNSTNTINTGSQVMNHLDTIRKELAAANLSDEQAAEAADVLEAVEVQLASGKPKKGIVKVLLGALPSVASISTAIASILAGI</sequence>
<dbReference type="AlphaFoldDB" id="A0A0N8RLT3"/>
<dbReference type="EMBL" id="LJQM01000232">
    <property type="protein sequence ID" value="KPX40871.1"/>
    <property type="molecule type" value="Genomic_DNA"/>
</dbReference>
<name>A0A0N8RLT3_9PSED</name>
<dbReference type="Proteomes" id="UP000050557">
    <property type="component" value="Unassembled WGS sequence"/>
</dbReference>
<comment type="caution">
    <text evidence="1">The sequence shown here is derived from an EMBL/GenBank/DDBJ whole genome shotgun (WGS) entry which is preliminary data.</text>
</comment>
<reference evidence="1 2" key="1">
    <citation type="submission" date="2015-09" db="EMBL/GenBank/DDBJ databases">
        <title>Genome announcement of multiple Pseudomonas syringae strains.</title>
        <authorList>
            <person name="Thakur S."/>
            <person name="Wang P.W."/>
            <person name="Gong Y."/>
            <person name="Weir B.S."/>
            <person name="Guttman D.S."/>
        </authorList>
    </citation>
    <scope>NUCLEOTIDE SEQUENCE [LARGE SCALE GENOMIC DNA]</scope>
    <source>
        <strain evidence="1 2">ICMP4531</strain>
    </source>
</reference>
<evidence type="ECO:0000313" key="2">
    <source>
        <dbReference type="Proteomes" id="UP000050557"/>
    </source>
</evidence>
<dbReference type="PATRIC" id="fig|251654.3.peg.5463"/>
<proteinExistence type="predicted"/>
<accession>A0A0N8RLT3</accession>
<gene>
    <name evidence="1" type="ORF">ALO68_200231</name>
</gene>
<organism evidence="1 2">
    <name type="scientific">Pseudomonas syringae pv. helianthi</name>
    <dbReference type="NCBI Taxonomy" id="251654"/>
    <lineage>
        <taxon>Bacteria</taxon>
        <taxon>Pseudomonadati</taxon>
        <taxon>Pseudomonadota</taxon>
        <taxon>Gammaproteobacteria</taxon>
        <taxon>Pseudomonadales</taxon>
        <taxon>Pseudomonadaceae</taxon>
        <taxon>Pseudomonas</taxon>
    </lineage>
</organism>
<dbReference type="RefSeq" id="WP_054988117.1">
    <property type="nucleotide sequence ID" value="NZ_CP092922.1"/>
</dbReference>